<proteinExistence type="predicted"/>
<evidence type="ECO:0000313" key="1">
    <source>
        <dbReference type="EMBL" id="QKI89998.1"/>
    </source>
</evidence>
<protein>
    <submittedName>
        <fullName evidence="1">Uncharacterized protein</fullName>
    </submittedName>
</protein>
<accession>A0A7D4NZZ2</accession>
<gene>
    <name evidence="1" type="ORF">HQN79_10650</name>
</gene>
<sequence>MFNQGSDSSVREIYPIELSTIIKIEDSSPVHRPESMNTNSGINGCLFNQEACALFEVGKRGRTGTTPSGIVKSVRGKLLEVACNADLGSVNQKPVKEVKTYLTFPDKDHPVNPPAKRAGVYRLIRPNSVSGHHFDLISNML</sequence>
<keyword evidence="2" id="KW-1185">Reference proteome</keyword>
<dbReference type="Proteomes" id="UP000504724">
    <property type="component" value="Chromosome"/>
</dbReference>
<reference evidence="1 2" key="1">
    <citation type="submission" date="2020-05" db="EMBL/GenBank/DDBJ databases">
        <title>Thiomicrorhabdus sediminis sp.nov. and Thiomicrorhabdus xiamenensis sp.nov., novel sulfur-oxidizing bacteria isolated from coastal sediment.</title>
        <authorList>
            <person name="Liu X."/>
        </authorList>
    </citation>
    <scope>NUCLEOTIDE SEQUENCE [LARGE SCALE GENOMIC DNA]</scope>
    <source>
        <strain evidence="1 2">G2</strain>
    </source>
</reference>
<dbReference type="AlphaFoldDB" id="A0A7D4NZZ2"/>
<name>A0A7D4NZZ2_9GAMM</name>
<organism evidence="1 2">
    <name type="scientific">Thiomicrorhabdus xiamenensis</name>
    <dbReference type="NCBI Taxonomy" id="2739063"/>
    <lineage>
        <taxon>Bacteria</taxon>
        <taxon>Pseudomonadati</taxon>
        <taxon>Pseudomonadota</taxon>
        <taxon>Gammaproteobacteria</taxon>
        <taxon>Thiotrichales</taxon>
        <taxon>Piscirickettsiaceae</taxon>
        <taxon>Thiomicrorhabdus</taxon>
    </lineage>
</organism>
<dbReference type="RefSeq" id="WP_173286356.1">
    <property type="nucleotide sequence ID" value="NZ_CP054020.1"/>
</dbReference>
<dbReference type="EMBL" id="CP054020">
    <property type="protein sequence ID" value="QKI89998.1"/>
    <property type="molecule type" value="Genomic_DNA"/>
</dbReference>
<dbReference type="KEGG" id="txa:HQN79_10650"/>
<evidence type="ECO:0000313" key="2">
    <source>
        <dbReference type="Proteomes" id="UP000504724"/>
    </source>
</evidence>